<protein>
    <submittedName>
        <fullName evidence="6">Epoxide hydrolase family protein</fullName>
    </submittedName>
</protein>
<dbReference type="InterPro" id="IPR029058">
    <property type="entry name" value="AB_hydrolase_fold"/>
</dbReference>
<organism evidence="6">
    <name type="scientific">Nakamurella sp. A5-74</name>
    <dbReference type="NCBI Taxonomy" id="3158264"/>
    <lineage>
        <taxon>Bacteria</taxon>
        <taxon>Bacillati</taxon>
        <taxon>Actinomycetota</taxon>
        <taxon>Actinomycetes</taxon>
        <taxon>Nakamurellales</taxon>
        <taxon>Nakamurellaceae</taxon>
        <taxon>Nakamurella</taxon>
    </lineage>
</organism>
<dbReference type="PRINTS" id="PR00412">
    <property type="entry name" value="EPOXHYDRLASE"/>
</dbReference>
<evidence type="ECO:0000256" key="1">
    <source>
        <dbReference type="ARBA" id="ARBA00010088"/>
    </source>
</evidence>
<keyword evidence="3 6" id="KW-0378">Hydrolase</keyword>
<feature type="active site" description="Nucleophile" evidence="4">
    <location>
        <position position="177"/>
    </location>
</feature>
<dbReference type="RefSeq" id="WP_353648615.1">
    <property type="nucleotide sequence ID" value="NZ_CP159218.1"/>
</dbReference>
<dbReference type="EMBL" id="CP159218">
    <property type="protein sequence ID" value="XCG63000.1"/>
    <property type="molecule type" value="Genomic_DNA"/>
</dbReference>
<dbReference type="InterPro" id="IPR010497">
    <property type="entry name" value="Epoxide_hydro_N"/>
</dbReference>
<dbReference type="Pfam" id="PF06441">
    <property type="entry name" value="EHN"/>
    <property type="match status" value="1"/>
</dbReference>
<dbReference type="PIRSF" id="PIRSF001112">
    <property type="entry name" value="Epoxide_hydrolase"/>
    <property type="match status" value="1"/>
</dbReference>
<evidence type="ECO:0000313" key="6">
    <source>
        <dbReference type="EMBL" id="XCG63000.1"/>
    </source>
</evidence>
<accession>A0AAU8DL50</accession>
<comment type="similarity">
    <text evidence="1">Belongs to the peptidase S33 family.</text>
</comment>
<dbReference type="GO" id="GO:0004301">
    <property type="term" value="F:epoxide hydrolase activity"/>
    <property type="evidence" value="ECO:0007669"/>
    <property type="project" value="TreeGrafter"/>
</dbReference>
<evidence type="ECO:0000256" key="2">
    <source>
        <dbReference type="ARBA" id="ARBA00022797"/>
    </source>
</evidence>
<evidence type="ECO:0000256" key="3">
    <source>
        <dbReference type="ARBA" id="ARBA00022801"/>
    </source>
</evidence>
<proteinExistence type="inferred from homology"/>
<dbReference type="InterPro" id="IPR016292">
    <property type="entry name" value="Epoxide_hydrolase"/>
</dbReference>
<reference evidence="6" key="1">
    <citation type="submission" date="2024-05" db="EMBL/GenBank/DDBJ databases">
        <authorList>
            <person name="Cai S.Y."/>
            <person name="Jin L.M."/>
            <person name="Li H.R."/>
        </authorList>
    </citation>
    <scope>NUCLEOTIDE SEQUENCE</scope>
    <source>
        <strain evidence="6">A5-74</strain>
    </source>
</reference>
<evidence type="ECO:0000256" key="4">
    <source>
        <dbReference type="PIRSR" id="PIRSR001112-1"/>
    </source>
</evidence>
<feature type="domain" description="Epoxide hydrolase N-terminal" evidence="5">
    <location>
        <begin position="6"/>
        <end position="110"/>
    </location>
</feature>
<dbReference type="PANTHER" id="PTHR21661:SF35">
    <property type="entry name" value="EPOXIDE HYDROLASE"/>
    <property type="match status" value="1"/>
</dbReference>
<feature type="active site" description="Proton acceptor" evidence="4">
    <location>
        <position position="356"/>
    </location>
</feature>
<gene>
    <name evidence="6" type="ORF">ABLG96_17565</name>
</gene>
<sequence>MSDDGVRPFHLHVSDAELTDLRDRLRRTRWPDAETSPGWSQGPPIGYLRELVRYWADEYDWRRVEAELNGHQQFLTEIDGLDVHFLHVRSPRADARPLVITHGWPGSVLEPLAVIDALTDPKSSDSPAFHVVAPSLPGFGFSGKPTGTGWGVRRTADAWAILMQRLGYDRCWAAGGDWGGRVTQSLATRHPDLVAGLHTYTPYPREPVERPGTLTELEGRWVADTRRFAQFGSGYSLQQSTRPQTVAYALADSPVAQLAWMLDKIHAWTDHAGEVQDAVSGDQILDMATLYWLTDTGGSSARFYWENSPAGRSVEIVEVPAAITVFPADIEKFPRHWLEPTFPQLTSWSESERGGHFPALEVPTVYVAELRAAFGSMELEARR</sequence>
<dbReference type="Gene3D" id="3.40.50.1820">
    <property type="entry name" value="alpha/beta hydrolase"/>
    <property type="match status" value="1"/>
</dbReference>
<dbReference type="AlphaFoldDB" id="A0AAU8DL50"/>
<dbReference type="PANTHER" id="PTHR21661">
    <property type="entry name" value="EPOXIDE HYDROLASE 1-RELATED"/>
    <property type="match status" value="1"/>
</dbReference>
<name>A0AAU8DL50_9ACTN</name>
<keyword evidence="2" id="KW-0058">Aromatic hydrocarbons catabolism</keyword>
<dbReference type="InterPro" id="IPR000639">
    <property type="entry name" value="Epox_hydrolase-like"/>
</dbReference>
<evidence type="ECO:0000259" key="5">
    <source>
        <dbReference type="Pfam" id="PF06441"/>
    </source>
</evidence>
<dbReference type="GO" id="GO:0097176">
    <property type="term" value="P:epoxide metabolic process"/>
    <property type="evidence" value="ECO:0007669"/>
    <property type="project" value="TreeGrafter"/>
</dbReference>
<feature type="active site" description="Proton donor" evidence="4">
    <location>
        <position position="304"/>
    </location>
</feature>
<dbReference type="SUPFAM" id="SSF53474">
    <property type="entry name" value="alpha/beta-Hydrolases"/>
    <property type="match status" value="1"/>
</dbReference>